<dbReference type="InterPro" id="IPR036271">
    <property type="entry name" value="Tet_transcr_reg_TetR-rel_C_sf"/>
</dbReference>
<gene>
    <name evidence="6" type="ORF">LRS13_01965</name>
</gene>
<feature type="domain" description="HTH tetR-type" evidence="5">
    <location>
        <begin position="6"/>
        <end position="66"/>
    </location>
</feature>
<name>A0ABY5PI95_9ACTN</name>
<evidence type="ECO:0000256" key="3">
    <source>
        <dbReference type="ARBA" id="ARBA00023163"/>
    </source>
</evidence>
<dbReference type="SUPFAM" id="SSF46689">
    <property type="entry name" value="Homeodomain-like"/>
    <property type="match status" value="1"/>
</dbReference>
<organism evidence="6 7">
    <name type="scientific">Svornostia abyssi</name>
    <dbReference type="NCBI Taxonomy" id="2898438"/>
    <lineage>
        <taxon>Bacteria</taxon>
        <taxon>Bacillati</taxon>
        <taxon>Actinomycetota</taxon>
        <taxon>Thermoleophilia</taxon>
        <taxon>Solirubrobacterales</taxon>
        <taxon>Baekduiaceae</taxon>
        <taxon>Svornostia</taxon>
    </lineage>
</organism>
<keyword evidence="3" id="KW-0804">Transcription</keyword>
<keyword evidence="1" id="KW-0805">Transcription regulation</keyword>
<evidence type="ECO:0000313" key="6">
    <source>
        <dbReference type="EMBL" id="UUY04322.1"/>
    </source>
</evidence>
<keyword evidence="7" id="KW-1185">Reference proteome</keyword>
<evidence type="ECO:0000256" key="4">
    <source>
        <dbReference type="PROSITE-ProRule" id="PRU00335"/>
    </source>
</evidence>
<dbReference type="PANTHER" id="PTHR30055">
    <property type="entry name" value="HTH-TYPE TRANSCRIPTIONAL REGULATOR RUTR"/>
    <property type="match status" value="1"/>
</dbReference>
<reference evidence="7" key="1">
    <citation type="submission" date="2021-11" db="EMBL/GenBank/DDBJ databases">
        <title>Cultivation dependent microbiological survey of springs from the worlds oldest radium mine currently devoted to the extraction of radon-saturated water.</title>
        <authorList>
            <person name="Kapinusova G."/>
            <person name="Smrhova T."/>
            <person name="Strejcek M."/>
            <person name="Suman J."/>
            <person name="Jani K."/>
            <person name="Pajer P."/>
            <person name="Uhlik O."/>
        </authorList>
    </citation>
    <scope>NUCLEOTIDE SEQUENCE [LARGE SCALE GENOMIC DNA]</scope>
    <source>
        <strain evidence="7">J379</strain>
    </source>
</reference>
<evidence type="ECO:0000256" key="1">
    <source>
        <dbReference type="ARBA" id="ARBA00023015"/>
    </source>
</evidence>
<proteinExistence type="predicted"/>
<dbReference type="RefSeq" id="WP_353864806.1">
    <property type="nucleotide sequence ID" value="NZ_CP088295.1"/>
</dbReference>
<dbReference type="InterPro" id="IPR009057">
    <property type="entry name" value="Homeodomain-like_sf"/>
</dbReference>
<evidence type="ECO:0000259" key="5">
    <source>
        <dbReference type="PROSITE" id="PS50977"/>
    </source>
</evidence>
<evidence type="ECO:0000313" key="7">
    <source>
        <dbReference type="Proteomes" id="UP001058860"/>
    </source>
</evidence>
<dbReference type="PANTHER" id="PTHR30055:SF234">
    <property type="entry name" value="HTH-TYPE TRANSCRIPTIONAL REGULATOR BETI"/>
    <property type="match status" value="1"/>
</dbReference>
<dbReference type="Gene3D" id="1.10.357.10">
    <property type="entry name" value="Tetracycline Repressor, domain 2"/>
    <property type="match status" value="1"/>
</dbReference>
<dbReference type="Pfam" id="PF00440">
    <property type="entry name" value="TetR_N"/>
    <property type="match status" value="1"/>
</dbReference>
<protein>
    <submittedName>
        <fullName evidence="6">TetR family transcriptional regulator</fullName>
    </submittedName>
</protein>
<dbReference type="InterPro" id="IPR001647">
    <property type="entry name" value="HTH_TetR"/>
</dbReference>
<accession>A0ABY5PI95</accession>
<dbReference type="PROSITE" id="PS50977">
    <property type="entry name" value="HTH_TETR_2"/>
    <property type="match status" value="1"/>
</dbReference>
<dbReference type="PRINTS" id="PR00455">
    <property type="entry name" value="HTHTETR"/>
</dbReference>
<sequence>MARPARITRDDVAHAALRALDDVGYDQLSMRTLAKELGVGTMTLYHHVADKDDLVDAAIDLVFAGLPAAMPDAGVTGRARVIAVATTVLDLLLEHPGLIQARGQRALRRPTTLAVTNDLARGLLEAGVDPATAGVGIPLLLDYAIGCAGFTTQIEDEETFEALRQALPADEFGPLLAVNQAVIDTYGPPYTRRRAFEINVERILDGLGAR</sequence>
<dbReference type="Proteomes" id="UP001058860">
    <property type="component" value="Chromosome"/>
</dbReference>
<feature type="DNA-binding region" description="H-T-H motif" evidence="4">
    <location>
        <begin position="29"/>
        <end position="48"/>
    </location>
</feature>
<dbReference type="SUPFAM" id="SSF48498">
    <property type="entry name" value="Tetracyclin repressor-like, C-terminal domain"/>
    <property type="match status" value="1"/>
</dbReference>
<dbReference type="InterPro" id="IPR050109">
    <property type="entry name" value="HTH-type_TetR-like_transc_reg"/>
</dbReference>
<keyword evidence="2 4" id="KW-0238">DNA-binding</keyword>
<evidence type="ECO:0000256" key="2">
    <source>
        <dbReference type="ARBA" id="ARBA00023125"/>
    </source>
</evidence>
<dbReference type="EMBL" id="CP088295">
    <property type="protein sequence ID" value="UUY04322.1"/>
    <property type="molecule type" value="Genomic_DNA"/>
</dbReference>